<sequence length="205" mass="23183">MKKNLSLLLINTTIIVFAQCKIIGPSKIMVNEKVKFNIENENGQCQDCHQWSLSPNIGLIESDARKNFVDITPTKQGRAELTLSVMTTSGVEKCKKPINVIVAKANTEVRNQEIIGDTTCDIPNLNYTEVKYTAGKLILVPEQNAPDFSYTWTTTFKNGTNAESKDKNPQFVYAEDNPIEKIQLVLSSRKCTKLSIRTYQEDFWK</sequence>
<accession>A0A1T5FFT5</accession>
<evidence type="ECO:0000313" key="1">
    <source>
        <dbReference type="EMBL" id="SKB95029.1"/>
    </source>
</evidence>
<dbReference type="RefSeq" id="WP_079667261.1">
    <property type="nucleotide sequence ID" value="NZ_FUYZ01000006.1"/>
</dbReference>
<dbReference type="AlphaFoldDB" id="A0A1T5FFT5"/>
<name>A0A1T5FFT5_9FLAO</name>
<organism evidence="1 2">
    <name type="scientific">Soonwooa buanensis</name>
    <dbReference type="NCBI Taxonomy" id="619805"/>
    <lineage>
        <taxon>Bacteria</taxon>
        <taxon>Pseudomonadati</taxon>
        <taxon>Bacteroidota</taxon>
        <taxon>Flavobacteriia</taxon>
        <taxon>Flavobacteriales</taxon>
        <taxon>Weeksellaceae</taxon>
        <taxon>Chryseobacterium group</taxon>
        <taxon>Soonwooa</taxon>
    </lineage>
</organism>
<evidence type="ECO:0000313" key="2">
    <source>
        <dbReference type="Proteomes" id="UP000191112"/>
    </source>
</evidence>
<dbReference type="Proteomes" id="UP000191112">
    <property type="component" value="Unassembled WGS sequence"/>
</dbReference>
<protein>
    <submittedName>
        <fullName evidence="1">Uncharacterized protein</fullName>
    </submittedName>
</protein>
<gene>
    <name evidence="1" type="ORF">SAMN05660477_02033</name>
</gene>
<keyword evidence="2" id="KW-1185">Reference proteome</keyword>
<dbReference type="STRING" id="619805.SAMN05660477_02033"/>
<dbReference type="OrthoDB" id="1251149at2"/>
<proteinExistence type="predicted"/>
<dbReference type="EMBL" id="FUYZ01000006">
    <property type="protein sequence ID" value="SKB95029.1"/>
    <property type="molecule type" value="Genomic_DNA"/>
</dbReference>
<reference evidence="1 2" key="1">
    <citation type="submission" date="2017-02" db="EMBL/GenBank/DDBJ databases">
        <authorList>
            <person name="Peterson S.W."/>
        </authorList>
    </citation>
    <scope>NUCLEOTIDE SEQUENCE [LARGE SCALE GENOMIC DNA]</scope>
    <source>
        <strain evidence="1 2">DSM 22323</strain>
    </source>
</reference>